<dbReference type="EMBL" id="MK279841">
    <property type="protein sequence ID" value="AZS06748.1"/>
    <property type="molecule type" value="Genomic_DNA"/>
</dbReference>
<evidence type="ECO:0000313" key="1">
    <source>
        <dbReference type="EMBL" id="AZS06748.1"/>
    </source>
</evidence>
<protein>
    <submittedName>
        <fullName evidence="1">Uncharacterized protein</fullName>
    </submittedName>
</protein>
<dbReference type="KEGG" id="vg:55009887"/>
<dbReference type="Proteomes" id="UP000287372">
    <property type="component" value="Segment"/>
</dbReference>
<keyword evidence="2" id="KW-1185">Reference proteome</keyword>
<evidence type="ECO:0000313" key="2">
    <source>
        <dbReference type="Proteomes" id="UP000287372"/>
    </source>
</evidence>
<proteinExistence type="predicted"/>
<organism evidence="1 2">
    <name type="scientific">Streptomyces phage Hiyaa</name>
    <dbReference type="NCBI Taxonomy" id="2499072"/>
    <lineage>
        <taxon>Viruses</taxon>
        <taxon>Duplodnaviria</taxon>
        <taxon>Heunggongvirae</taxon>
        <taxon>Uroviricota</taxon>
        <taxon>Caudoviricetes</taxon>
        <taxon>Hiyaavirus</taxon>
        <taxon>Hiyaavirus hiyaa</taxon>
    </lineage>
</organism>
<dbReference type="GeneID" id="55009887"/>
<reference evidence="1 2" key="1">
    <citation type="submission" date="2018-12" db="EMBL/GenBank/DDBJ databases">
        <authorList>
            <person name="Lieu J.K."/>
            <person name="Tian C.Z."/>
            <person name="Hsaio W.J."/>
            <person name="Shaffer C.D."/>
            <person name="Weston-Hafer K.A."/>
            <person name="Russell D.A."/>
            <person name="Pope W.H."/>
            <person name="Jacobs-Sera D."/>
            <person name="Hendrix R.W."/>
            <person name="Hatfull G.F."/>
        </authorList>
    </citation>
    <scope>NUCLEOTIDE SEQUENCE [LARGE SCALE GENOMIC DNA]</scope>
</reference>
<dbReference type="RefSeq" id="YP_009818544.1">
    <property type="nucleotide sequence ID" value="NC_048139.1"/>
</dbReference>
<sequence length="161" mass="17390">MNATAAKIAKAVKPCTCSKVVARTETGELVSTGCQATTKRTFAPGHDARLKGFLIRAGIEGHDVKVGDDAPRTAQQVADQFGFGYMVAEGIKTGTERAFKKELRDLAKAAKKTHETPKQVTCKVGRWTYEGVVTDSPNHGPQFTYTNAKGVQVTTTKFTRV</sequence>
<accession>A0A3S9U8Z8</accession>
<gene>
    <name evidence="1" type="primary">109</name>
    <name evidence="1" type="ORF">SEA_HIYAA_109</name>
</gene>
<name>A0A3S9U8Z8_9CAUD</name>